<sequence>MNKAVPANSPAASLTTLRQRNAPLAKLAGYRFSEQKQTTKRAAATIKYEPRNERPRRLTVDLGISSKTPADFTGDIIRMSKSLQTPHSGCFISDG</sequence>
<dbReference type="Proteomes" id="UP001157502">
    <property type="component" value="Chromosome 28"/>
</dbReference>
<evidence type="ECO:0000313" key="1">
    <source>
        <dbReference type="EMBL" id="KAJ7990586.1"/>
    </source>
</evidence>
<reference evidence="1" key="1">
    <citation type="submission" date="2021-05" db="EMBL/GenBank/DDBJ databases">
        <authorList>
            <person name="Pan Q."/>
            <person name="Jouanno E."/>
            <person name="Zahm M."/>
            <person name="Klopp C."/>
            <person name="Cabau C."/>
            <person name="Louis A."/>
            <person name="Berthelot C."/>
            <person name="Parey E."/>
            <person name="Roest Crollius H."/>
            <person name="Montfort J."/>
            <person name="Robinson-Rechavi M."/>
            <person name="Bouchez O."/>
            <person name="Lampietro C."/>
            <person name="Lopez Roques C."/>
            <person name="Donnadieu C."/>
            <person name="Postlethwait J."/>
            <person name="Bobe J."/>
            <person name="Dillon D."/>
            <person name="Chandos A."/>
            <person name="von Hippel F."/>
            <person name="Guiguen Y."/>
        </authorList>
    </citation>
    <scope>NUCLEOTIDE SEQUENCE</scope>
    <source>
        <strain evidence="1">YG-Jan2019</strain>
    </source>
</reference>
<comment type="caution">
    <text evidence="1">The sequence shown here is derived from an EMBL/GenBank/DDBJ whole genome shotgun (WGS) entry which is preliminary data.</text>
</comment>
<accession>A0ACC2FGY5</accession>
<organism evidence="1 2">
    <name type="scientific">Dallia pectoralis</name>
    <name type="common">Alaska blackfish</name>
    <dbReference type="NCBI Taxonomy" id="75939"/>
    <lineage>
        <taxon>Eukaryota</taxon>
        <taxon>Metazoa</taxon>
        <taxon>Chordata</taxon>
        <taxon>Craniata</taxon>
        <taxon>Vertebrata</taxon>
        <taxon>Euteleostomi</taxon>
        <taxon>Actinopterygii</taxon>
        <taxon>Neopterygii</taxon>
        <taxon>Teleostei</taxon>
        <taxon>Protacanthopterygii</taxon>
        <taxon>Esociformes</taxon>
        <taxon>Umbridae</taxon>
        <taxon>Dallia</taxon>
    </lineage>
</organism>
<evidence type="ECO:0000313" key="2">
    <source>
        <dbReference type="Proteomes" id="UP001157502"/>
    </source>
</evidence>
<gene>
    <name evidence="1" type="ORF">DPEC_G00301930</name>
</gene>
<dbReference type="EMBL" id="CM055755">
    <property type="protein sequence ID" value="KAJ7990586.1"/>
    <property type="molecule type" value="Genomic_DNA"/>
</dbReference>
<protein>
    <submittedName>
        <fullName evidence="1">Uncharacterized protein</fullName>
    </submittedName>
</protein>
<keyword evidence="2" id="KW-1185">Reference proteome</keyword>
<proteinExistence type="predicted"/>
<name>A0ACC2FGY5_DALPE</name>